<dbReference type="GO" id="GO:0005737">
    <property type="term" value="C:cytoplasm"/>
    <property type="evidence" value="ECO:0007669"/>
    <property type="project" value="UniProtKB-SubCell"/>
</dbReference>
<evidence type="ECO:0000256" key="10">
    <source>
        <dbReference type="ARBA" id="ARBA00022786"/>
    </source>
</evidence>
<dbReference type="GO" id="GO:0006915">
    <property type="term" value="P:apoptotic process"/>
    <property type="evidence" value="ECO:0007669"/>
    <property type="project" value="UniProtKB-KW"/>
</dbReference>
<evidence type="ECO:0000256" key="16">
    <source>
        <dbReference type="ARBA" id="ARBA00032491"/>
    </source>
</evidence>
<dbReference type="PANTHER" id="PTHR15189:SF7">
    <property type="entry name" value="BRISC AND BRCA1-A COMPLEX MEMBER 2"/>
    <property type="match status" value="1"/>
</dbReference>
<sequence>MHLWSEESVVAEKESRTKPLQDLRQILLWPDYPPGTQPPACNSSSTMTTATQSQPDVLTHVPPDIAAYFRLVVTPTDDLVRSVARLQLTTDAYSQSLNFLPNSQTEQKLTKSISATSLGAPLDSGPNPANLPFVVWATRPSFPATGRHDQVIVRVEYCQSHMDVTFLFDLTDPERTPDIIIPPTAHLPRLPRVRPFRPTWPQLTRSVSTTPVALSTSSLNPDLDTASAQWTVKVLANIRRELAHHHHQALRDFPLERIPFEYGCWKDQVGFEGRVVYSTAPPDSTNRIPKPTQVLLRIPLLLPKPVEARAKPQGATPVPAGSLWVTYTIPSDLNSKTTNDVADVTATCALRPPWLQLTKGVQLPPLVKTRSLVDYVKTLTAALARKMITAIQPIYDRLLFGKALVDKCRNQVIEYDSPVYSYVTILGEVPLTDSDLTAGTTTTTVPMATALVTCRMSSHFPLDPMTVRLTSPLHFADAQSHHLFSQPECQWQPSDIQKPLSAALKEWQAFINRELINFHRLAF</sequence>
<keyword evidence="6" id="KW-0053">Apoptosis</keyword>
<evidence type="ECO:0000256" key="3">
    <source>
        <dbReference type="ARBA" id="ARBA00019438"/>
    </source>
</evidence>
<evidence type="ECO:0000256" key="6">
    <source>
        <dbReference type="ARBA" id="ARBA00022703"/>
    </source>
</evidence>
<keyword evidence="4" id="KW-0963">Cytoplasm</keyword>
<dbReference type="GO" id="GO:0006302">
    <property type="term" value="P:double-strand break repair"/>
    <property type="evidence" value="ECO:0007669"/>
    <property type="project" value="TreeGrafter"/>
</dbReference>
<evidence type="ECO:0000256" key="11">
    <source>
        <dbReference type="ARBA" id="ARBA00022853"/>
    </source>
</evidence>
<keyword evidence="11" id="KW-0156">Chromatin regulator</keyword>
<dbReference type="OrthoDB" id="5597749at2759"/>
<accession>A0A4P9ZZS7</accession>
<evidence type="ECO:0000313" key="19">
    <source>
        <dbReference type="Proteomes" id="UP000268162"/>
    </source>
</evidence>
<evidence type="ECO:0000256" key="5">
    <source>
        <dbReference type="ARBA" id="ARBA00022618"/>
    </source>
</evidence>
<dbReference type="GO" id="GO:0006325">
    <property type="term" value="P:chromatin organization"/>
    <property type="evidence" value="ECO:0007669"/>
    <property type="project" value="UniProtKB-KW"/>
</dbReference>
<dbReference type="PANTHER" id="PTHR15189">
    <property type="entry name" value="BRISC AND BRCA1-A COMPLEX MEMBER 2"/>
    <property type="match status" value="1"/>
</dbReference>
<protein>
    <recommendedName>
        <fullName evidence="3">BRISC and BRCA1-A complex member 2</fullName>
    </recommendedName>
    <alternativeName>
        <fullName evidence="16">BRCA1-A complex subunit BRE</fullName>
    </alternativeName>
    <alternativeName>
        <fullName evidence="17">BRCA1/BRCA2-containing complex subunit 45</fullName>
    </alternativeName>
</protein>
<keyword evidence="8" id="KW-0227">DNA damage</keyword>
<reference evidence="19" key="1">
    <citation type="journal article" date="2018" name="Nat. Microbiol.">
        <title>Leveraging single-cell genomics to expand the fungal tree of life.</title>
        <authorList>
            <person name="Ahrendt S.R."/>
            <person name="Quandt C.A."/>
            <person name="Ciobanu D."/>
            <person name="Clum A."/>
            <person name="Salamov A."/>
            <person name="Andreopoulos B."/>
            <person name="Cheng J.F."/>
            <person name="Woyke T."/>
            <person name="Pelin A."/>
            <person name="Henrissat B."/>
            <person name="Reynolds N.K."/>
            <person name="Benny G.L."/>
            <person name="Smith M.E."/>
            <person name="James T.Y."/>
            <person name="Grigoriev I.V."/>
        </authorList>
    </citation>
    <scope>NUCLEOTIDE SEQUENCE [LARGE SCALE GENOMIC DNA]</scope>
    <source>
        <strain evidence="19">RSA 468</strain>
    </source>
</reference>
<dbReference type="InterPro" id="IPR010358">
    <property type="entry name" value="BRE"/>
</dbReference>
<evidence type="ECO:0000256" key="7">
    <source>
        <dbReference type="ARBA" id="ARBA00022737"/>
    </source>
</evidence>
<evidence type="ECO:0000256" key="9">
    <source>
        <dbReference type="ARBA" id="ARBA00022776"/>
    </source>
</evidence>
<evidence type="ECO:0000256" key="1">
    <source>
        <dbReference type="ARBA" id="ARBA00004123"/>
    </source>
</evidence>
<evidence type="ECO:0000313" key="18">
    <source>
        <dbReference type="EMBL" id="RKP39217.1"/>
    </source>
</evidence>
<evidence type="ECO:0000256" key="17">
    <source>
        <dbReference type="ARBA" id="ARBA00032630"/>
    </source>
</evidence>
<evidence type="ECO:0000256" key="8">
    <source>
        <dbReference type="ARBA" id="ARBA00022763"/>
    </source>
</evidence>
<dbReference type="EMBL" id="ML002289">
    <property type="protein sequence ID" value="RKP39217.1"/>
    <property type="molecule type" value="Genomic_DNA"/>
</dbReference>
<keyword evidence="7" id="KW-0677">Repeat</keyword>
<gene>
    <name evidence="18" type="ORF">BJ085DRAFT_30297</name>
</gene>
<evidence type="ECO:0000256" key="15">
    <source>
        <dbReference type="ARBA" id="ARBA00025766"/>
    </source>
</evidence>
<keyword evidence="14" id="KW-0131">Cell cycle</keyword>
<evidence type="ECO:0000256" key="4">
    <source>
        <dbReference type="ARBA" id="ARBA00022490"/>
    </source>
</evidence>
<evidence type="ECO:0000256" key="2">
    <source>
        <dbReference type="ARBA" id="ARBA00004496"/>
    </source>
</evidence>
<organism evidence="18 19">
    <name type="scientific">Dimargaris cristalligena</name>
    <dbReference type="NCBI Taxonomy" id="215637"/>
    <lineage>
        <taxon>Eukaryota</taxon>
        <taxon>Fungi</taxon>
        <taxon>Fungi incertae sedis</taxon>
        <taxon>Zoopagomycota</taxon>
        <taxon>Kickxellomycotina</taxon>
        <taxon>Dimargaritomycetes</taxon>
        <taxon>Dimargaritales</taxon>
        <taxon>Dimargaritaceae</taxon>
        <taxon>Dimargaris</taxon>
    </lineage>
</organism>
<keyword evidence="9" id="KW-0498">Mitosis</keyword>
<evidence type="ECO:0000256" key="14">
    <source>
        <dbReference type="ARBA" id="ARBA00023306"/>
    </source>
</evidence>
<comment type="subcellular location">
    <subcellularLocation>
        <location evidence="2">Cytoplasm</location>
    </subcellularLocation>
    <subcellularLocation>
        <location evidence="1">Nucleus</location>
    </subcellularLocation>
</comment>
<comment type="similarity">
    <text evidence="15">Belongs to the BABAM2 family.</text>
</comment>
<proteinExistence type="inferred from homology"/>
<keyword evidence="19" id="KW-1185">Reference proteome</keyword>
<dbReference type="GO" id="GO:0070552">
    <property type="term" value="C:BRISC complex"/>
    <property type="evidence" value="ECO:0007669"/>
    <property type="project" value="InterPro"/>
</dbReference>
<dbReference type="AlphaFoldDB" id="A0A4P9ZZS7"/>
<keyword evidence="5" id="KW-0132">Cell division</keyword>
<keyword evidence="13" id="KW-0539">Nucleus</keyword>
<dbReference type="Proteomes" id="UP000268162">
    <property type="component" value="Unassembled WGS sequence"/>
</dbReference>
<keyword evidence="10" id="KW-0833">Ubl conjugation pathway</keyword>
<evidence type="ECO:0000256" key="13">
    <source>
        <dbReference type="ARBA" id="ARBA00023242"/>
    </source>
</evidence>
<evidence type="ECO:0000256" key="12">
    <source>
        <dbReference type="ARBA" id="ARBA00023204"/>
    </source>
</evidence>
<name>A0A4P9ZZS7_9FUNG</name>
<keyword evidence="12" id="KW-0234">DNA repair</keyword>
<dbReference type="GO" id="GO:0051301">
    <property type="term" value="P:cell division"/>
    <property type="evidence" value="ECO:0007669"/>
    <property type="project" value="UniProtKB-KW"/>
</dbReference>